<name>A0AAJ0CWN6_9HYPO</name>
<dbReference type="EMBL" id="JASWJB010000024">
    <property type="protein sequence ID" value="KAK2609323.1"/>
    <property type="molecule type" value="Genomic_DNA"/>
</dbReference>
<dbReference type="Proteomes" id="UP001251528">
    <property type="component" value="Unassembled WGS sequence"/>
</dbReference>
<reference evidence="1" key="1">
    <citation type="submission" date="2023-06" db="EMBL/GenBank/DDBJ databases">
        <title>Conoideocrella luteorostrata (Hypocreales: Clavicipitaceae), a potential biocontrol fungus for elongate hemlock scale in United States Christmas tree production areas.</title>
        <authorList>
            <person name="Barrett H."/>
            <person name="Lovett B."/>
            <person name="Macias A.M."/>
            <person name="Stajich J.E."/>
            <person name="Kasson M.T."/>
        </authorList>
    </citation>
    <scope>NUCLEOTIDE SEQUENCE</scope>
    <source>
        <strain evidence="1">ARSEF 14590</strain>
    </source>
</reference>
<accession>A0AAJ0CWN6</accession>
<sequence>MTSNSHFMHTGPFLRRNLIKGLSAHLMRSNSAASLRTAISHSHDPFIASSYYRKPGSVLCIEVFKLRHKDSEDVKLFQATAALHDMFVTKSRCKVTILDLSSPSPQVLHCQSQICDLVTLEDPIEPHRIVYVNLRQPFCVQRDSILVSTPDGGGLSLSHSYQLLIEFEAAGAAYWPPLNFQELGISTESFQSPERHWIMSTRLDNPSRQSDDRPSPSLSLGCLLDQLNYETNYVMDFDLRWEAACTILQRLADNDADIADGQMLSRHMPPDGDNQIVLSNPQLRNRFRQGLGEVHYLVPLNTALSLDRYRCISCGLCHTSIDQLQHHLKESHPTYEYILSSTAEGPLFRVSALEESTMSHQRINQIR</sequence>
<gene>
    <name evidence="1" type="ORF">QQS21_002104</name>
</gene>
<organism evidence="1 2">
    <name type="scientific">Conoideocrella luteorostrata</name>
    <dbReference type="NCBI Taxonomy" id="1105319"/>
    <lineage>
        <taxon>Eukaryota</taxon>
        <taxon>Fungi</taxon>
        <taxon>Dikarya</taxon>
        <taxon>Ascomycota</taxon>
        <taxon>Pezizomycotina</taxon>
        <taxon>Sordariomycetes</taxon>
        <taxon>Hypocreomycetidae</taxon>
        <taxon>Hypocreales</taxon>
        <taxon>Clavicipitaceae</taxon>
        <taxon>Conoideocrella</taxon>
    </lineage>
</organism>
<dbReference type="AlphaFoldDB" id="A0AAJ0CWN6"/>
<comment type="caution">
    <text evidence="1">The sequence shown here is derived from an EMBL/GenBank/DDBJ whole genome shotgun (WGS) entry which is preliminary data.</text>
</comment>
<proteinExistence type="predicted"/>
<evidence type="ECO:0000313" key="2">
    <source>
        <dbReference type="Proteomes" id="UP001251528"/>
    </source>
</evidence>
<protein>
    <submittedName>
        <fullName evidence="1">Uncharacterized protein</fullName>
    </submittedName>
</protein>
<evidence type="ECO:0000313" key="1">
    <source>
        <dbReference type="EMBL" id="KAK2609323.1"/>
    </source>
</evidence>
<keyword evidence="2" id="KW-1185">Reference proteome</keyword>